<dbReference type="AlphaFoldDB" id="A0A4R1RNX1"/>
<organism evidence="1 2">
    <name type="scientific">Mariniflexile fucanivorans</name>
    <dbReference type="NCBI Taxonomy" id="264023"/>
    <lineage>
        <taxon>Bacteria</taxon>
        <taxon>Pseudomonadati</taxon>
        <taxon>Bacteroidota</taxon>
        <taxon>Flavobacteriia</taxon>
        <taxon>Flavobacteriales</taxon>
        <taxon>Flavobacteriaceae</taxon>
        <taxon>Mariniflexile</taxon>
    </lineage>
</organism>
<evidence type="ECO:0000313" key="1">
    <source>
        <dbReference type="EMBL" id="TCL68018.1"/>
    </source>
</evidence>
<gene>
    <name evidence="1" type="ORF">EV196_102582</name>
</gene>
<proteinExistence type="predicted"/>
<accession>A0A4R1RNX1</accession>
<evidence type="ECO:0000313" key="2">
    <source>
        <dbReference type="Proteomes" id="UP000295455"/>
    </source>
</evidence>
<dbReference type="RefSeq" id="WP_262711328.1">
    <property type="nucleotide sequence ID" value="NZ_OX156936.1"/>
</dbReference>
<dbReference type="EMBL" id="SLUP01000002">
    <property type="protein sequence ID" value="TCL68018.1"/>
    <property type="molecule type" value="Genomic_DNA"/>
</dbReference>
<reference evidence="1 2" key="1">
    <citation type="submission" date="2019-03" db="EMBL/GenBank/DDBJ databases">
        <title>Genomic Encyclopedia of Type Strains, Phase IV (KMG-IV): sequencing the most valuable type-strain genomes for metagenomic binning, comparative biology and taxonomic classification.</title>
        <authorList>
            <person name="Goeker M."/>
        </authorList>
    </citation>
    <scope>NUCLEOTIDE SEQUENCE [LARGE SCALE GENOMIC DNA]</scope>
    <source>
        <strain evidence="1 2">DSM 18792</strain>
    </source>
</reference>
<keyword evidence="2" id="KW-1185">Reference proteome</keyword>
<comment type="caution">
    <text evidence="1">The sequence shown here is derived from an EMBL/GenBank/DDBJ whole genome shotgun (WGS) entry which is preliminary data.</text>
</comment>
<name>A0A4R1RNX1_9FLAO</name>
<dbReference type="Proteomes" id="UP000295455">
    <property type="component" value="Unassembled WGS sequence"/>
</dbReference>
<sequence length="44" mass="5361">MLYKKDKKKRRSYDYLVTPKSNEHLKKNKQKGQVILARLEKNNK</sequence>
<protein>
    <submittedName>
        <fullName evidence="1">Uncharacterized protein</fullName>
    </submittedName>
</protein>